<evidence type="ECO:0000256" key="5">
    <source>
        <dbReference type="ARBA" id="ARBA00023033"/>
    </source>
</evidence>
<sequence>MAFSRGDIGVEAIAVVLGGFLSGEFKLHLLKRAALTSSIGAIMSVFMLTIPVFLETGNQPGKLIQQWSRVFHHGHIKGPSIAILTGAVYAYAAWSKAAAGQPWRVFALAGATTVAIVPYTWTVMQGTNNRLFLTESQVRKGVDPSWADAERLVTRWGKLNAIRAFIPLAGCVIGLMGTCKMLVL</sequence>
<evidence type="ECO:0000256" key="6">
    <source>
        <dbReference type="ARBA" id="ARBA00023136"/>
    </source>
</evidence>
<keyword evidence="6 8" id="KW-0472">Membrane</keyword>
<evidence type="ECO:0000313" key="9">
    <source>
        <dbReference type="EMBL" id="KAK9426802.1"/>
    </source>
</evidence>
<feature type="transmembrane region" description="Helical" evidence="8">
    <location>
        <begin position="33"/>
        <end position="54"/>
    </location>
</feature>
<protein>
    <submittedName>
        <fullName evidence="9">Monooxygenase</fullName>
    </submittedName>
</protein>
<dbReference type="Pfam" id="PF08592">
    <property type="entry name" value="Anthrone_oxy"/>
    <property type="match status" value="1"/>
</dbReference>
<accession>A0ABR2VIN1</accession>
<name>A0ABR2VIN1_9PEZI</name>
<dbReference type="PANTHER" id="PTHR35042:SF3">
    <property type="entry name" value="ANTHRONE OXYGENASE-RELATED"/>
    <property type="match status" value="1"/>
</dbReference>
<feature type="transmembrane region" description="Helical" evidence="8">
    <location>
        <begin position="161"/>
        <end position="183"/>
    </location>
</feature>
<dbReference type="GO" id="GO:0004497">
    <property type="term" value="F:monooxygenase activity"/>
    <property type="evidence" value="ECO:0007669"/>
    <property type="project" value="UniProtKB-KW"/>
</dbReference>
<evidence type="ECO:0000256" key="8">
    <source>
        <dbReference type="SAM" id="Phobius"/>
    </source>
</evidence>
<keyword evidence="5 9" id="KW-0503">Monooxygenase</keyword>
<keyword evidence="2 8" id="KW-0812">Transmembrane</keyword>
<comment type="caution">
    <text evidence="9">The sequence shown here is derived from an EMBL/GenBank/DDBJ whole genome shotgun (WGS) entry which is preliminary data.</text>
</comment>
<organism evidence="9 10">
    <name type="scientific">Seiridium unicorne</name>
    <dbReference type="NCBI Taxonomy" id="138068"/>
    <lineage>
        <taxon>Eukaryota</taxon>
        <taxon>Fungi</taxon>
        <taxon>Dikarya</taxon>
        <taxon>Ascomycota</taxon>
        <taxon>Pezizomycotina</taxon>
        <taxon>Sordariomycetes</taxon>
        <taxon>Xylariomycetidae</taxon>
        <taxon>Amphisphaeriales</taxon>
        <taxon>Sporocadaceae</taxon>
        <taxon>Seiridium</taxon>
    </lineage>
</organism>
<comment type="similarity">
    <text evidence="7">Belongs to the anthrone oxygenase family.</text>
</comment>
<keyword evidence="3 8" id="KW-1133">Transmembrane helix</keyword>
<feature type="transmembrane region" description="Helical" evidence="8">
    <location>
        <begin position="105"/>
        <end position="124"/>
    </location>
</feature>
<reference evidence="9 10" key="1">
    <citation type="journal article" date="2024" name="J. Plant Pathol.">
        <title>Sequence and assembly of the genome of Seiridium unicorne, isolate CBS 538.82, causal agent of cypress canker disease.</title>
        <authorList>
            <person name="Scali E."/>
            <person name="Rocca G.D."/>
            <person name="Danti R."/>
            <person name="Garbelotto M."/>
            <person name="Barberini S."/>
            <person name="Baroncelli R."/>
            <person name="Emiliani G."/>
        </authorList>
    </citation>
    <scope>NUCLEOTIDE SEQUENCE [LARGE SCALE GENOMIC DNA]</scope>
    <source>
        <strain evidence="9 10">BM-138-508</strain>
    </source>
</reference>
<proteinExistence type="inferred from homology"/>
<evidence type="ECO:0000256" key="7">
    <source>
        <dbReference type="ARBA" id="ARBA00034313"/>
    </source>
</evidence>
<keyword evidence="10" id="KW-1185">Reference proteome</keyword>
<keyword evidence="4" id="KW-0560">Oxidoreductase</keyword>
<dbReference type="Proteomes" id="UP001408356">
    <property type="component" value="Unassembled WGS sequence"/>
</dbReference>
<evidence type="ECO:0000256" key="4">
    <source>
        <dbReference type="ARBA" id="ARBA00023002"/>
    </source>
</evidence>
<feature type="transmembrane region" description="Helical" evidence="8">
    <location>
        <begin position="74"/>
        <end position="93"/>
    </location>
</feature>
<gene>
    <name evidence="9" type="ORF">SUNI508_00329</name>
</gene>
<evidence type="ECO:0000256" key="2">
    <source>
        <dbReference type="ARBA" id="ARBA00022692"/>
    </source>
</evidence>
<dbReference type="EMBL" id="JARVKF010000001">
    <property type="protein sequence ID" value="KAK9426802.1"/>
    <property type="molecule type" value="Genomic_DNA"/>
</dbReference>
<evidence type="ECO:0000256" key="1">
    <source>
        <dbReference type="ARBA" id="ARBA00004141"/>
    </source>
</evidence>
<evidence type="ECO:0000256" key="3">
    <source>
        <dbReference type="ARBA" id="ARBA00022989"/>
    </source>
</evidence>
<evidence type="ECO:0000313" key="10">
    <source>
        <dbReference type="Proteomes" id="UP001408356"/>
    </source>
</evidence>
<comment type="subcellular location">
    <subcellularLocation>
        <location evidence="1">Membrane</location>
        <topology evidence="1">Multi-pass membrane protein</topology>
    </subcellularLocation>
</comment>
<dbReference type="PANTHER" id="PTHR35042">
    <property type="entry name" value="ANTHRONE OXYGENASE ENCC"/>
    <property type="match status" value="1"/>
</dbReference>
<dbReference type="InterPro" id="IPR013901">
    <property type="entry name" value="Anthrone_oxy"/>
</dbReference>